<proteinExistence type="predicted"/>
<gene>
    <name evidence="1" type="ORF">NCTC13316_00425</name>
</gene>
<dbReference type="EMBL" id="UGOD01000001">
    <property type="protein sequence ID" value="STX50349.1"/>
    <property type="molecule type" value="Genomic_DNA"/>
</dbReference>
<keyword evidence="2" id="KW-1185">Reference proteome</keyword>
<evidence type="ECO:0000313" key="1">
    <source>
        <dbReference type="EMBL" id="STX50349.1"/>
    </source>
</evidence>
<name>A0A378JJF6_9GAMM</name>
<dbReference type="RefSeq" id="WP_160116137.1">
    <property type="nucleotide sequence ID" value="NZ_CAAAHP010000009.1"/>
</dbReference>
<sequence>MVPDKTDQDVSGLIDNLMDKYALSAVNTDINDVDIDNLLGELHSTSENQT</sequence>
<evidence type="ECO:0000313" key="2">
    <source>
        <dbReference type="Proteomes" id="UP000254794"/>
    </source>
</evidence>
<dbReference type="AlphaFoldDB" id="A0A378JJF6"/>
<organism evidence="1 2">
    <name type="scientific">Legionella busanensis</name>
    <dbReference type="NCBI Taxonomy" id="190655"/>
    <lineage>
        <taxon>Bacteria</taxon>
        <taxon>Pseudomonadati</taxon>
        <taxon>Pseudomonadota</taxon>
        <taxon>Gammaproteobacteria</taxon>
        <taxon>Legionellales</taxon>
        <taxon>Legionellaceae</taxon>
        <taxon>Legionella</taxon>
    </lineage>
</organism>
<dbReference type="Proteomes" id="UP000254794">
    <property type="component" value="Unassembled WGS sequence"/>
</dbReference>
<protein>
    <submittedName>
        <fullName evidence="1">Uncharacterized protein</fullName>
    </submittedName>
</protein>
<accession>A0A378JJF6</accession>
<reference evidence="1 2" key="1">
    <citation type="submission" date="2018-06" db="EMBL/GenBank/DDBJ databases">
        <authorList>
            <consortium name="Pathogen Informatics"/>
            <person name="Doyle S."/>
        </authorList>
    </citation>
    <scope>NUCLEOTIDE SEQUENCE [LARGE SCALE GENOMIC DNA]</scope>
    <source>
        <strain evidence="1 2">NCTC13316</strain>
    </source>
</reference>